<evidence type="ECO:0000256" key="3">
    <source>
        <dbReference type="ARBA" id="ARBA00022723"/>
    </source>
</evidence>
<proteinExistence type="inferred from homology"/>
<protein>
    <submittedName>
        <fullName evidence="10">BQ2448_7866 protein</fullName>
    </submittedName>
</protein>
<keyword evidence="6 8" id="KW-0482">Metalloprotease</keyword>
<dbReference type="Gene3D" id="3.40.390.10">
    <property type="entry name" value="Collagenase (Catalytic Domain)"/>
    <property type="match status" value="1"/>
</dbReference>
<evidence type="ECO:0000313" key="11">
    <source>
        <dbReference type="Proteomes" id="UP000198372"/>
    </source>
</evidence>
<dbReference type="STRING" id="269621.A0A238FNH5"/>
<dbReference type="EMBL" id="FMSP01000024">
    <property type="protein sequence ID" value="SCV74837.1"/>
    <property type="molecule type" value="Genomic_DNA"/>
</dbReference>
<dbReference type="InterPro" id="IPR045090">
    <property type="entry name" value="Pept_M3A_M3B"/>
</dbReference>
<dbReference type="InterPro" id="IPR024080">
    <property type="entry name" value="Neurolysin/TOP_N"/>
</dbReference>
<feature type="domain" description="Peptidase M3A/M3B catalytic" evidence="9">
    <location>
        <begin position="336"/>
        <end position="474"/>
    </location>
</feature>
<keyword evidence="5 8" id="KW-0862">Zinc</keyword>
<dbReference type="AlphaFoldDB" id="A0A238FNH5"/>
<keyword evidence="4 8" id="KW-0378">Hydrolase</keyword>
<evidence type="ECO:0000259" key="9">
    <source>
        <dbReference type="Pfam" id="PF01432"/>
    </source>
</evidence>
<comment type="function">
    <text evidence="7">Cleaves proteins, imported into the mitochondrion, to their mature size. While most mitochondrial precursor proteins are processed to the mature form in one step by mitochondrial processing peptidase (MPP), the sequential cleavage by MIP of an octapeptide after initial processing by MPP is a required step for a subgroup of nuclear-encoded precursor proteins destined for the matrix or the inner membrane.</text>
</comment>
<dbReference type="GO" id="GO:0046872">
    <property type="term" value="F:metal ion binding"/>
    <property type="evidence" value="ECO:0007669"/>
    <property type="project" value="UniProtKB-UniRule"/>
</dbReference>
<evidence type="ECO:0000313" key="10">
    <source>
        <dbReference type="EMBL" id="SCV74837.1"/>
    </source>
</evidence>
<dbReference type="Gene3D" id="1.10.1370.10">
    <property type="entry name" value="Neurolysin, domain 3"/>
    <property type="match status" value="2"/>
</dbReference>
<evidence type="ECO:0000256" key="2">
    <source>
        <dbReference type="ARBA" id="ARBA00022670"/>
    </source>
</evidence>
<comment type="similarity">
    <text evidence="1 8">Belongs to the peptidase M3 family.</text>
</comment>
<organism evidence="10 11">
    <name type="scientific">Microbotryum intermedium</name>
    <dbReference type="NCBI Taxonomy" id="269621"/>
    <lineage>
        <taxon>Eukaryota</taxon>
        <taxon>Fungi</taxon>
        <taxon>Dikarya</taxon>
        <taxon>Basidiomycota</taxon>
        <taxon>Pucciniomycotina</taxon>
        <taxon>Microbotryomycetes</taxon>
        <taxon>Microbotryales</taxon>
        <taxon>Microbotryaceae</taxon>
        <taxon>Microbotryum</taxon>
    </lineage>
</organism>
<gene>
    <name evidence="10" type="ORF">BQ2448_7866</name>
</gene>
<evidence type="ECO:0000256" key="4">
    <source>
        <dbReference type="ARBA" id="ARBA00022801"/>
    </source>
</evidence>
<evidence type="ECO:0000256" key="8">
    <source>
        <dbReference type="RuleBase" id="RU003435"/>
    </source>
</evidence>
<evidence type="ECO:0000256" key="1">
    <source>
        <dbReference type="ARBA" id="ARBA00006040"/>
    </source>
</evidence>
<dbReference type="GO" id="GO:0005758">
    <property type="term" value="C:mitochondrial intermembrane space"/>
    <property type="evidence" value="ECO:0007669"/>
    <property type="project" value="TreeGrafter"/>
</dbReference>
<dbReference type="PANTHER" id="PTHR11804">
    <property type="entry name" value="PROTEASE M3 THIMET OLIGOPEPTIDASE-RELATED"/>
    <property type="match status" value="1"/>
</dbReference>
<evidence type="ECO:0000256" key="7">
    <source>
        <dbReference type="ARBA" id="ARBA00025208"/>
    </source>
</evidence>
<evidence type="ECO:0000256" key="6">
    <source>
        <dbReference type="ARBA" id="ARBA00023049"/>
    </source>
</evidence>
<keyword evidence="11" id="KW-1185">Reference proteome</keyword>
<dbReference type="GO" id="GO:0006508">
    <property type="term" value="P:proteolysis"/>
    <property type="evidence" value="ECO:0007669"/>
    <property type="project" value="UniProtKB-KW"/>
</dbReference>
<dbReference type="InterPro" id="IPR024079">
    <property type="entry name" value="MetalloPept_cat_dom_sf"/>
</dbReference>
<accession>A0A238FNH5</accession>
<dbReference type="CDD" id="cd06455">
    <property type="entry name" value="M3A_TOP"/>
    <property type="match status" value="1"/>
</dbReference>
<dbReference type="SUPFAM" id="SSF55486">
    <property type="entry name" value="Metalloproteases ('zincins'), catalytic domain"/>
    <property type="match status" value="1"/>
</dbReference>
<dbReference type="Gene3D" id="1.20.1050.40">
    <property type="entry name" value="Endopeptidase. Chain P, domain 1"/>
    <property type="match status" value="2"/>
</dbReference>
<dbReference type="Proteomes" id="UP000198372">
    <property type="component" value="Unassembled WGS sequence"/>
</dbReference>
<reference evidence="11" key="1">
    <citation type="submission" date="2016-09" db="EMBL/GenBank/DDBJ databases">
        <authorList>
            <person name="Jeantristanb JTB J.-T."/>
            <person name="Ricardo R."/>
        </authorList>
    </citation>
    <scope>NUCLEOTIDE SEQUENCE [LARGE SCALE GENOMIC DNA]</scope>
</reference>
<dbReference type="Pfam" id="PF01432">
    <property type="entry name" value="Peptidase_M3"/>
    <property type="match status" value="2"/>
</dbReference>
<name>A0A238FNH5_9BASI</name>
<dbReference type="GO" id="GO:0006518">
    <property type="term" value="P:peptide metabolic process"/>
    <property type="evidence" value="ECO:0007669"/>
    <property type="project" value="TreeGrafter"/>
</dbReference>
<keyword evidence="3 8" id="KW-0479">Metal-binding</keyword>
<sequence>MLSTSKRLITRVNRSSRSRLCSSLSTTRTRTFTHSDEHTSSLVPLVRQRRHASPSWTGTLAALGCATALHLRAFATHSHSRSLPIGTMTTYPTPPVSPPQWSVYTPSHITRVLEQQIDKIKTSLDQIGQLPPGDCTFDNTVKRMQFDDGHTSTVLEPALFLQYVAIDKEVRDASVDADKRFQVSACILSFLPIRAASRRTTDLGRSAPPQKKDFALEAMTRIDVYQALLHTQANLNKRNIHLEPEEQRLLDKMILDRKRAGLGLPEDNRTELLKLRQKIMALEVDFQKACNEENGALYFTKEELDGVPEEVINGYPKREDGKYKVTFKTPDIIPVFKYAHSSATRKTATLGYEGKTLSNAPLLVEIVQLRQQAAQLLGYPNHAGYILEEKMAKSPEKVFEFLDDLKKRLMPIAEKEKGRLLELKKEVAEKRGEEYENELYLWDSRYFDRLFVERNLKIDEEKIKEYFPVAKVVPAVLGQSLFRRSSYFSIFRVDADILTTMWTDFYRRLLNVQFFRVPNAEVWHEEAEILDVIRYAVWDAGNGQDGHLGNFLGYMHLDLFPRENKYGHAAVWGLIPGWTGPQGERNYPVVCMVANLAKPTPTRPALMKHSDVVTFMHELGHAFHGLCSETQFPRFHGTAVSRDFVEAPSQMLENWTWTKQQLRELSCHFEREGERLGDEVIEALVKSKNVNQGLFNLRQLHFGLYDMKVHTTDVDSDLTKLWCDLREQVTLVSSKGEYVGGQSGFAHITGGYSAGYYGYLYSQVFSADMFATVFEQDPMNAKSGLAYRNKILRPGGSRDEMESLKDFLGREPDNKAFLKQLAEGI</sequence>
<comment type="cofactor">
    <cofactor evidence="8">
        <name>Zn(2+)</name>
        <dbReference type="ChEBI" id="CHEBI:29105"/>
    </cofactor>
    <text evidence="8">Binds 1 zinc ion.</text>
</comment>
<dbReference type="InterPro" id="IPR024077">
    <property type="entry name" value="Neurolysin/TOP_dom2"/>
</dbReference>
<keyword evidence="2 8" id="KW-0645">Protease</keyword>
<evidence type="ECO:0000256" key="5">
    <source>
        <dbReference type="ARBA" id="ARBA00022833"/>
    </source>
</evidence>
<dbReference type="PANTHER" id="PTHR11804:SF84">
    <property type="entry name" value="SACCHAROLYSIN"/>
    <property type="match status" value="1"/>
</dbReference>
<dbReference type="GO" id="GO:0004222">
    <property type="term" value="F:metalloendopeptidase activity"/>
    <property type="evidence" value="ECO:0007669"/>
    <property type="project" value="InterPro"/>
</dbReference>
<dbReference type="FunFam" id="3.40.390.10:FF:000074">
    <property type="entry name" value="Metalloprotease"/>
    <property type="match status" value="1"/>
</dbReference>
<feature type="domain" description="Peptidase M3A/M3B catalytic" evidence="9">
    <location>
        <begin position="504"/>
        <end position="822"/>
    </location>
</feature>
<dbReference type="InterPro" id="IPR001567">
    <property type="entry name" value="Pept_M3A_M3B_dom"/>
</dbReference>
<dbReference type="OrthoDB" id="534666at2759"/>